<dbReference type="InterPro" id="IPR013096">
    <property type="entry name" value="Cupin_2"/>
</dbReference>
<comment type="caution">
    <text evidence="2">The sequence shown here is derived from an EMBL/GenBank/DDBJ whole genome shotgun (WGS) entry which is preliminary data.</text>
</comment>
<dbReference type="AlphaFoldDB" id="A0A9X1KW57"/>
<dbReference type="Proteomes" id="UP001139409">
    <property type="component" value="Unassembled WGS sequence"/>
</dbReference>
<dbReference type="Gene3D" id="2.60.120.10">
    <property type="entry name" value="Jelly Rolls"/>
    <property type="match status" value="1"/>
</dbReference>
<dbReference type="SUPFAM" id="SSF51182">
    <property type="entry name" value="RmlC-like cupins"/>
    <property type="match status" value="1"/>
</dbReference>
<dbReference type="EMBL" id="JAIXNE010000001">
    <property type="protein sequence ID" value="MCA6074390.1"/>
    <property type="molecule type" value="Genomic_DNA"/>
</dbReference>
<keyword evidence="3" id="KW-1185">Reference proteome</keyword>
<name>A0A9X1KW57_9BACT</name>
<dbReference type="InterPro" id="IPR014710">
    <property type="entry name" value="RmlC-like_jellyroll"/>
</dbReference>
<feature type="domain" description="Cupin type-2" evidence="1">
    <location>
        <begin position="34"/>
        <end position="96"/>
    </location>
</feature>
<accession>A0A9X1KW57</accession>
<dbReference type="RefSeq" id="WP_225697484.1">
    <property type="nucleotide sequence ID" value="NZ_JAIXNE010000001.1"/>
</dbReference>
<sequence length="98" mass="11236">MMNNVNNLITDQIIDGLNIQHLIKTDRFEILSISLEKGSDFPEHVSPVQATLVVIQGLIDFKIEDRVFRLMPQQSISFHPNVKHSVRALENAKFLIVR</sequence>
<gene>
    <name evidence="2" type="ORF">LDX50_05895</name>
</gene>
<evidence type="ECO:0000313" key="2">
    <source>
        <dbReference type="EMBL" id="MCA6074390.1"/>
    </source>
</evidence>
<reference evidence="2" key="1">
    <citation type="submission" date="2021-09" db="EMBL/GenBank/DDBJ databases">
        <title>Fulvivirga sp. isolated from coastal sediment.</title>
        <authorList>
            <person name="Yu H."/>
        </authorList>
    </citation>
    <scope>NUCLEOTIDE SEQUENCE</scope>
    <source>
        <strain evidence="2">1062</strain>
    </source>
</reference>
<protein>
    <submittedName>
        <fullName evidence="2">Cupin domain-containing protein</fullName>
    </submittedName>
</protein>
<dbReference type="Pfam" id="PF07883">
    <property type="entry name" value="Cupin_2"/>
    <property type="match status" value="1"/>
</dbReference>
<proteinExistence type="predicted"/>
<evidence type="ECO:0000259" key="1">
    <source>
        <dbReference type="Pfam" id="PF07883"/>
    </source>
</evidence>
<organism evidence="2 3">
    <name type="scientific">Fulvivirga sedimenti</name>
    <dbReference type="NCBI Taxonomy" id="2879465"/>
    <lineage>
        <taxon>Bacteria</taxon>
        <taxon>Pseudomonadati</taxon>
        <taxon>Bacteroidota</taxon>
        <taxon>Cytophagia</taxon>
        <taxon>Cytophagales</taxon>
        <taxon>Fulvivirgaceae</taxon>
        <taxon>Fulvivirga</taxon>
    </lineage>
</organism>
<evidence type="ECO:0000313" key="3">
    <source>
        <dbReference type="Proteomes" id="UP001139409"/>
    </source>
</evidence>
<dbReference type="InterPro" id="IPR011051">
    <property type="entry name" value="RmlC_Cupin_sf"/>
</dbReference>